<dbReference type="PANTHER" id="PTHR30050">
    <property type="entry name" value="CHROMOSOMAL REPLICATION INITIATOR PROTEIN DNAA"/>
    <property type="match status" value="1"/>
</dbReference>
<reference evidence="2" key="1">
    <citation type="submission" date="2021-07" db="EMBL/GenBank/DDBJ databases">
        <title>New genus and species of the family Alcaligenaceae.</title>
        <authorList>
            <person name="Hahn M.W."/>
        </authorList>
    </citation>
    <scope>NUCLEOTIDE SEQUENCE</scope>
    <source>
        <strain evidence="2">LF4-65</strain>
    </source>
</reference>
<protein>
    <submittedName>
        <fullName evidence="2">DnaA regulatory inactivator Hda</fullName>
    </submittedName>
</protein>
<dbReference type="Gene3D" id="3.40.50.300">
    <property type="entry name" value="P-loop containing nucleotide triphosphate hydrolases"/>
    <property type="match status" value="1"/>
</dbReference>
<dbReference type="PANTHER" id="PTHR30050:SF5">
    <property type="entry name" value="DNAA REGULATORY INACTIVATOR HDA"/>
    <property type="match status" value="1"/>
</dbReference>
<dbReference type="Proteomes" id="UP000739565">
    <property type="component" value="Unassembled WGS sequence"/>
</dbReference>
<dbReference type="InterPro" id="IPR055199">
    <property type="entry name" value="Hda_lid"/>
</dbReference>
<dbReference type="Pfam" id="PF22688">
    <property type="entry name" value="Hda_lid"/>
    <property type="match status" value="1"/>
</dbReference>
<sequence>MSRQLLLEIIPAQGPTLAATVMGANAAAISAVTGLERGRALYLWGPPGSGRSHLLRAIAGSRSTLLLGAGTSASAMMALATNPTLEKAAEVIAVDDIQELDEPQQAAVFALYNRWRELASTAAAFALVVTGDRAPLSMSLREDLRTRLGWDLVFRLEPLSDTDKSEALVTYAKQQGLPLSSDVLDWMLTHYSRDIRQLFALIDALDRYSLSKHRTITVPLVRLMLADREFLQS</sequence>
<dbReference type="GO" id="GO:0032297">
    <property type="term" value="P:negative regulation of DNA-templated DNA replication initiation"/>
    <property type="evidence" value="ECO:0007669"/>
    <property type="project" value="InterPro"/>
</dbReference>
<keyword evidence="3" id="KW-1185">Reference proteome</keyword>
<evidence type="ECO:0000313" key="2">
    <source>
        <dbReference type="EMBL" id="MBZ1350882.1"/>
    </source>
</evidence>
<feature type="domain" description="Hda lid" evidence="1">
    <location>
        <begin position="161"/>
        <end position="225"/>
    </location>
</feature>
<dbReference type="AlphaFoldDB" id="A0A953N8J8"/>
<evidence type="ECO:0000313" key="3">
    <source>
        <dbReference type="Proteomes" id="UP000739565"/>
    </source>
</evidence>
<dbReference type="InterPro" id="IPR027417">
    <property type="entry name" value="P-loop_NTPase"/>
</dbReference>
<dbReference type="EMBL" id="JAHXRI010000007">
    <property type="protein sequence ID" value="MBZ1350882.1"/>
    <property type="molecule type" value="Genomic_DNA"/>
</dbReference>
<dbReference type="GO" id="GO:0005886">
    <property type="term" value="C:plasma membrane"/>
    <property type="evidence" value="ECO:0007669"/>
    <property type="project" value="TreeGrafter"/>
</dbReference>
<evidence type="ECO:0000259" key="1">
    <source>
        <dbReference type="Pfam" id="PF22688"/>
    </source>
</evidence>
<proteinExistence type="predicted"/>
<dbReference type="InterPro" id="IPR017788">
    <property type="entry name" value="Hda"/>
</dbReference>
<gene>
    <name evidence="2" type="primary">hda</name>
    <name evidence="2" type="ORF">KZZ10_09530</name>
</gene>
<organism evidence="2 3">
    <name type="scientific">Zwartia hollandica</name>
    <dbReference type="NCBI Taxonomy" id="324606"/>
    <lineage>
        <taxon>Bacteria</taxon>
        <taxon>Pseudomonadati</taxon>
        <taxon>Pseudomonadota</taxon>
        <taxon>Betaproteobacteria</taxon>
        <taxon>Burkholderiales</taxon>
        <taxon>Alcaligenaceae</taxon>
        <taxon>Zwartia</taxon>
    </lineage>
</organism>
<name>A0A953N8J8_9BURK</name>
<comment type="caution">
    <text evidence="2">The sequence shown here is derived from an EMBL/GenBank/DDBJ whole genome shotgun (WGS) entry which is preliminary data.</text>
</comment>
<dbReference type="GO" id="GO:0006270">
    <property type="term" value="P:DNA replication initiation"/>
    <property type="evidence" value="ECO:0007669"/>
    <property type="project" value="TreeGrafter"/>
</dbReference>
<accession>A0A953N8J8</accession>
<dbReference type="RefSeq" id="WP_259661288.1">
    <property type="nucleotide sequence ID" value="NZ_JAHXRI010000007.1"/>
</dbReference>
<dbReference type="NCBIfam" id="TIGR03420">
    <property type="entry name" value="DnaA_homol_Hda"/>
    <property type="match status" value="1"/>
</dbReference>
<dbReference type="GO" id="GO:0003688">
    <property type="term" value="F:DNA replication origin binding"/>
    <property type="evidence" value="ECO:0007669"/>
    <property type="project" value="TreeGrafter"/>
</dbReference>
<dbReference type="SUPFAM" id="SSF52540">
    <property type="entry name" value="P-loop containing nucleoside triphosphate hydrolases"/>
    <property type="match status" value="1"/>
</dbReference>
<dbReference type="Gene3D" id="1.10.8.60">
    <property type="match status" value="1"/>
</dbReference>